<dbReference type="AlphaFoldDB" id="A0A7C8FUV2"/>
<dbReference type="OrthoDB" id="9799036at2"/>
<accession>A0A7C8FUV2</accession>
<dbReference type="EMBL" id="WBKA01000002">
    <property type="protein sequence ID" value="KAB1632788.1"/>
    <property type="molecule type" value="Genomic_DNA"/>
</dbReference>
<dbReference type="Proteomes" id="UP000481339">
    <property type="component" value="Unassembled WGS sequence"/>
</dbReference>
<comment type="caution">
    <text evidence="1">The sequence shown here is derived from an EMBL/GenBank/DDBJ whole genome shotgun (WGS) entry which is preliminary data.</text>
</comment>
<proteinExistence type="predicted"/>
<keyword evidence="2" id="KW-1185">Reference proteome</keyword>
<dbReference type="Gene3D" id="3.10.129.10">
    <property type="entry name" value="Hotdog Thioesterase"/>
    <property type="match status" value="1"/>
</dbReference>
<dbReference type="CDD" id="cd00586">
    <property type="entry name" value="4HBT"/>
    <property type="match status" value="1"/>
</dbReference>
<reference evidence="1 2" key="1">
    <citation type="submission" date="2019-09" db="EMBL/GenBank/DDBJ databases">
        <title>Phylogeny of genus Pseudoclavibacter and closely related genus.</title>
        <authorList>
            <person name="Li Y."/>
        </authorList>
    </citation>
    <scope>NUCLEOTIDE SEQUENCE [LARGE SCALE GENOMIC DNA]</scope>
    <source>
        <strain evidence="1 2">JCM 16921</strain>
    </source>
</reference>
<sequence length="149" mass="16466">MNVVECDVPLRWSDTDAYGHVNNVAILALVEQARVLFFAQARGAGGESLTRLDGDGLGRNPAFITGQCIEYRRPVRLDLVPVRFRMWVTAIGGADFTLAWELRQHDALCAVGTVGLVFMTGDGARPRRITHDERAVLDAHVGEAPRMRH</sequence>
<name>A0A7C8FUV2_9MICO</name>
<gene>
    <name evidence="1" type="ORF">F8O02_02650</name>
</gene>
<evidence type="ECO:0000313" key="2">
    <source>
        <dbReference type="Proteomes" id="UP000481339"/>
    </source>
</evidence>
<dbReference type="Pfam" id="PF13279">
    <property type="entry name" value="4HBT_2"/>
    <property type="match status" value="1"/>
</dbReference>
<dbReference type="InterPro" id="IPR029069">
    <property type="entry name" value="HotDog_dom_sf"/>
</dbReference>
<organism evidence="1 2">
    <name type="scientific">Pseudoclavibacter caeni</name>
    <dbReference type="NCBI Taxonomy" id="908846"/>
    <lineage>
        <taxon>Bacteria</taxon>
        <taxon>Bacillati</taxon>
        <taxon>Actinomycetota</taxon>
        <taxon>Actinomycetes</taxon>
        <taxon>Micrococcales</taxon>
        <taxon>Microbacteriaceae</taxon>
        <taxon>Pseudoclavibacter</taxon>
    </lineage>
</organism>
<evidence type="ECO:0000313" key="1">
    <source>
        <dbReference type="EMBL" id="KAB1632788.1"/>
    </source>
</evidence>
<protein>
    <submittedName>
        <fullName evidence="1">Acyl-CoA thioesterase</fullName>
    </submittedName>
</protein>
<dbReference type="SUPFAM" id="SSF54637">
    <property type="entry name" value="Thioesterase/thiol ester dehydrase-isomerase"/>
    <property type="match status" value="1"/>
</dbReference>